<feature type="domain" description="Fe-containing alcohol dehydrogenase-like C-terminal" evidence="3">
    <location>
        <begin position="190"/>
        <end position="360"/>
    </location>
</feature>
<sequence length="388" mass="42081">MLNFDFYNPTHIIFGKDRLDEIDKNTPAGAKVLITYGGGSAKKSGLIDKVKTALGKRKIFEFGGIEPNPRYETLMKAVEVVKNENIDFLLAVGGGSAIDGTKFISLASFYKGDASDLLKFGLSTIPPEVTGKAVPIGTVLTLPATGSEMNCGAVISYGHGKFSVLCALTFPRYSILDPTLTFTLPEIQVANGIIDAFVHTTEQYLTFPVDGRVQDRIAEGILQTLIEIGKTTVSEPQNYGARANHVWCATLALNGIVGAGVPQDWATHMIGHELTAMFGIDHGQTLAIILPALLEVRRDKKRAKLLQYAERVWHIDSGSEEAKIDLAIRKTREFFESLGVKTRLSQHGVGAEKIPALVEQLKAHGMTALSETGDLTPDISQKILETAM</sequence>
<keyword evidence="1" id="KW-0560">Oxidoreductase</keyword>
<evidence type="ECO:0000256" key="1">
    <source>
        <dbReference type="ARBA" id="ARBA00023002"/>
    </source>
</evidence>
<dbReference type="InterPro" id="IPR018211">
    <property type="entry name" value="ADH_Fe_CS"/>
</dbReference>
<dbReference type="GO" id="GO:1990362">
    <property type="term" value="F:butanol dehydrogenase (NAD+) activity"/>
    <property type="evidence" value="ECO:0007669"/>
    <property type="project" value="InterPro"/>
</dbReference>
<dbReference type="PROSITE" id="PS00060">
    <property type="entry name" value="ADH_IRON_2"/>
    <property type="match status" value="1"/>
</dbReference>
<dbReference type="GO" id="GO:0005829">
    <property type="term" value="C:cytosol"/>
    <property type="evidence" value="ECO:0007669"/>
    <property type="project" value="TreeGrafter"/>
</dbReference>
<comment type="caution">
    <text evidence="4">The sequence shown here is derived from an EMBL/GenBank/DDBJ whole genome shotgun (WGS) entry which is preliminary data.</text>
</comment>
<evidence type="ECO:0000313" key="5">
    <source>
        <dbReference type="Proteomes" id="UP000178735"/>
    </source>
</evidence>
<dbReference type="AlphaFoldDB" id="A0A1F7WMF7"/>
<proteinExistence type="predicted"/>
<dbReference type="Gene3D" id="1.20.1090.10">
    <property type="entry name" value="Dehydroquinate synthase-like - alpha domain"/>
    <property type="match status" value="1"/>
</dbReference>
<dbReference type="PANTHER" id="PTHR43633:SF1">
    <property type="entry name" value="ALCOHOL DEHYDROGENASE YQHD"/>
    <property type="match status" value="1"/>
</dbReference>
<gene>
    <name evidence="4" type="ORF">A2008_08365</name>
</gene>
<dbReference type="EMBL" id="MGFH01000184">
    <property type="protein sequence ID" value="OGM03195.1"/>
    <property type="molecule type" value="Genomic_DNA"/>
</dbReference>
<dbReference type="SUPFAM" id="SSF56796">
    <property type="entry name" value="Dehydroquinate synthase-like"/>
    <property type="match status" value="1"/>
</dbReference>
<dbReference type="Gene3D" id="3.40.50.1970">
    <property type="match status" value="1"/>
</dbReference>
<dbReference type="PANTHER" id="PTHR43633">
    <property type="entry name" value="ALCOHOL DEHYDROGENASE YQHD"/>
    <property type="match status" value="1"/>
</dbReference>
<dbReference type="STRING" id="1817813.A2008_08365"/>
<name>A0A1F7WMF7_9BACT</name>
<dbReference type="GO" id="GO:0008106">
    <property type="term" value="F:alcohol dehydrogenase (NADP+) activity"/>
    <property type="evidence" value="ECO:0007669"/>
    <property type="project" value="TreeGrafter"/>
</dbReference>
<organism evidence="4 5">
    <name type="scientific">Candidatus Wallbacteria bacterium GWC2_49_35</name>
    <dbReference type="NCBI Taxonomy" id="1817813"/>
    <lineage>
        <taxon>Bacteria</taxon>
        <taxon>Candidatus Walliibacteriota</taxon>
    </lineage>
</organism>
<dbReference type="InterPro" id="IPR056798">
    <property type="entry name" value="ADH_Fe_C"/>
</dbReference>
<reference evidence="4 5" key="1">
    <citation type="journal article" date="2016" name="Nat. Commun.">
        <title>Thousands of microbial genomes shed light on interconnected biogeochemical processes in an aquifer system.</title>
        <authorList>
            <person name="Anantharaman K."/>
            <person name="Brown C.T."/>
            <person name="Hug L.A."/>
            <person name="Sharon I."/>
            <person name="Castelle C.J."/>
            <person name="Probst A.J."/>
            <person name="Thomas B.C."/>
            <person name="Singh A."/>
            <person name="Wilkins M.J."/>
            <person name="Karaoz U."/>
            <person name="Brodie E.L."/>
            <person name="Williams K.H."/>
            <person name="Hubbard S.S."/>
            <person name="Banfield J.F."/>
        </authorList>
    </citation>
    <scope>NUCLEOTIDE SEQUENCE [LARGE SCALE GENOMIC DNA]</scope>
</reference>
<dbReference type="InterPro" id="IPR001670">
    <property type="entry name" value="ADH_Fe/GldA"/>
</dbReference>
<evidence type="ECO:0000259" key="3">
    <source>
        <dbReference type="Pfam" id="PF25137"/>
    </source>
</evidence>
<accession>A0A1F7WMF7</accession>
<dbReference type="Proteomes" id="UP000178735">
    <property type="component" value="Unassembled WGS sequence"/>
</dbReference>
<dbReference type="GO" id="GO:1990002">
    <property type="term" value="F:methylglyoxal reductase (NADPH) (acetol producing) activity"/>
    <property type="evidence" value="ECO:0007669"/>
    <property type="project" value="TreeGrafter"/>
</dbReference>
<dbReference type="FunFam" id="3.40.50.1970:FF:000003">
    <property type="entry name" value="Alcohol dehydrogenase, iron-containing"/>
    <property type="match status" value="1"/>
</dbReference>
<evidence type="ECO:0000259" key="2">
    <source>
        <dbReference type="Pfam" id="PF00465"/>
    </source>
</evidence>
<dbReference type="Pfam" id="PF00465">
    <property type="entry name" value="Fe-ADH"/>
    <property type="match status" value="1"/>
</dbReference>
<protein>
    <submittedName>
        <fullName evidence="4">Aldehyde reductase</fullName>
    </submittedName>
</protein>
<dbReference type="PROSITE" id="PS00913">
    <property type="entry name" value="ADH_IRON_1"/>
    <property type="match status" value="1"/>
</dbReference>
<evidence type="ECO:0000313" key="4">
    <source>
        <dbReference type="EMBL" id="OGM03195.1"/>
    </source>
</evidence>
<dbReference type="GO" id="GO:0046872">
    <property type="term" value="F:metal ion binding"/>
    <property type="evidence" value="ECO:0007669"/>
    <property type="project" value="InterPro"/>
</dbReference>
<dbReference type="Pfam" id="PF25137">
    <property type="entry name" value="ADH_Fe_C"/>
    <property type="match status" value="1"/>
</dbReference>
<dbReference type="InterPro" id="IPR044731">
    <property type="entry name" value="BDH-like"/>
</dbReference>
<feature type="domain" description="Alcohol dehydrogenase iron-type/glycerol dehydrogenase GldA" evidence="2">
    <location>
        <begin position="9"/>
        <end position="178"/>
    </location>
</feature>
<dbReference type="CDD" id="cd08187">
    <property type="entry name" value="BDH"/>
    <property type="match status" value="1"/>
</dbReference>